<evidence type="ECO:0000256" key="6">
    <source>
        <dbReference type="ARBA" id="ARBA00023136"/>
    </source>
</evidence>
<comment type="subcellular location">
    <subcellularLocation>
        <location evidence="1">Cell outer membrane</location>
    </subcellularLocation>
</comment>
<dbReference type="InterPro" id="IPR003423">
    <property type="entry name" value="OMP_efflux"/>
</dbReference>
<feature type="coiled-coil region" evidence="8">
    <location>
        <begin position="600"/>
        <end position="659"/>
    </location>
</feature>
<dbReference type="EMBL" id="JBAKFJ010000001">
    <property type="protein sequence ID" value="MEX0386268.1"/>
    <property type="molecule type" value="Genomic_DNA"/>
</dbReference>
<dbReference type="PROSITE" id="PS51257">
    <property type="entry name" value="PROKAR_LIPOPROTEIN"/>
    <property type="match status" value="1"/>
</dbReference>
<organism evidence="10 11">
    <name type="scientific">Spiribacter onubensis</name>
    <dbReference type="NCBI Taxonomy" id="3122420"/>
    <lineage>
        <taxon>Bacteria</taxon>
        <taxon>Pseudomonadati</taxon>
        <taxon>Pseudomonadota</taxon>
        <taxon>Gammaproteobacteria</taxon>
        <taxon>Chromatiales</taxon>
        <taxon>Ectothiorhodospiraceae</taxon>
        <taxon>Spiribacter</taxon>
    </lineage>
</organism>
<comment type="caution">
    <text evidence="10">The sequence shown here is derived from an EMBL/GenBank/DDBJ whole genome shotgun (WGS) entry which is preliminary data.</text>
</comment>
<proteinExistence type="inferred from homology"/>
<keyword evidence="11" id="KW-1185">Reference proteome</keyword>
<keyword evidence="3" id="KW-0813">Transport</keyword>
<keyword evidence="4" id="KW-1134">Transmembrane beta strand</keyword>
<reference evidence="10 11" key="1">
    <citation type="submission" date="2024-02" db="EMBL/GenBank/DDBJ databases">
        <title>New especies of Spiribacter isolated from saline water.</title>
        <authorList>
            <person name="Leon M.J."/>
            <person name="De La Haba R."/>
            <person name="Sanchez-Porro C."/>
            <person name="Ventosa A."/>
        </authorList>
    </citation>
    <scope>NUCLEOTIDE SEQUENCE [LARGE SCALE GENOMIC DNA]</scope>
    <source>
        <strain evidence="11">ag22IC4-227</strain>
    </source>
</reference>
<feature type="compositionally biased region" description="Polar residues" evidence="9">
    <location>
        <begin position="98"/>
        <end position="109"/>
    </location>
</feature>
<accession>A0ABV3S803</accession>
<evidence type="ECO:0000256" key="3">
    <source>
        <dbReference type="ARBA" id="ARBA00022448"/>
    </source>
</evidence>
<dbReference type="RefSeq" id="WP_367966744.1">
    <property type="nucleotide sequence ID" value="NZ_JBAKFJ010000001.1"/>
</dbReference>
<dbReference type="SUPFAM" id="SSF56954">
    <property type="entry name" value="Outer membrane efflux proteins (OEP)"/>
    <property type="match status" value="1"/>
</dbReference>
<evidence type="ECO:0000313" key="11">
    <source>
        <dbReference type="Proteomes" id="UP001556653"/>
    </source>
</evidence>
<keyword evidence="8" id="KW-0175">Coiled coil</keyword>
<evidence type="ECO:0000256" key="8">
    <source>
        <dbReference type="SAM" id="Coils"/>
    </source>
</evidence>
<name>A0ABV3S803_9GAMM</name>
<dbReference type="InterPro" id="IPR051906">
    <property type="entry name" value="TolC-like"/>
</dbReference>
<evidence type="ECO:0000256" key="2">
    <source>
        <dbReference type="ARBA" id="ARBA00007613"/>
    </source>
</evidence>
<feature type="region of interest" description="Disordered" evidence="9">
    <location>
        <begin position="38"/>
        <end position="262"/>
    </location>
</feature>
<sequence length="716" mass="76485">MTGGRPPLRGSGLAAALIVAGGLVMACPVHSQITSGSVTVLPDAEPTRRPGPGSAETASVPPPPAEPRLLTTTPVGDVEAADAPAEEPTRAREAPRSGVSSEFVGTTRVSPPPAMEAAPPVDAEPGAASRAGSDARTPRQPSRLQAETEIGDEARPSPVITRDVQPRSEPGVVVTEQRFSEPTLEPAPEPAREPRPGIATPEPESPPEPAPAFVTPAPQPSAPPAPRAPAIATPAPAPPAGETPPAVDPDPPAEPERALTEAPRVRFDELPAEGAEIQAYDELLAAGVDATADARSLDELTALQLREWLAQMREAVQDHPSVRVARLQAEASEAGVDQARAARMPQITLSSEIGNERRVRDGEETVSGVTGRDRDLELSPTIDADLLLFDGGAVRAGVDAAEQRVEAGEKRTQAATDTIALRAAQTLIDLATLRAQITLAEENLSEVRRLRAMIQERSEAGRDSPSDMFRMDSRVREAENTLEQRIAAFNAARANYAEVFRSDPIVLGLPPAYAPVPPSASAAIDRAVQRNAELREAQALADAASLDAEARRAERWPQVSLGASVTGYDITREGEDYYDSFFGLRVNAPLFDGGSRRARIDQAQRQAGLEQARVDELRANVVRSVSEAYSARASLRPRLESLRAQVESNRATLEAYEEQFFTGRRPLNDLVTAQRELYAAQADLLDLRGELHLQHFTIRRLTGDLLSEYGLPAGNG</sequence>
<gene>
    <name evidence="10" type="ORF">V6X64_04540</name>
</gene>
<dbReference type="Gene3D" id="1.20.1600.10">
    <property type="entry name" value="Outer membrane efflux proteins (OEP)"/>
    <property type="match status" value="1"/>
</dbReference>
<keyword evidence="5" id="KW-0812">Transmembrane</keyword>
<evidence type="ECO:0000256" key="7">
    <source>
        <dbReference type="ARBA" id="ARBA00023237"/>
    </source>
</evidence>
<keyword evidence="6" id="KW-0472">Membrane</keyword>
<dbReference type="Pfam" id="PF02321">
    <property type="entry name" value="OEP"/>
    <property type="match status" value="2"/>
</dbReference>
<evidence type="ECO:0000256" key="4">
    <source>
        <dbReference type="ARBA" id="ARBA00022452"/>
    </source>
</evidence>
<evidence type="ECO:0000256" key="1">
    <source>
        <dbReference type="ARBA" id="ARBA00004442"/>
    </source>
</evidence>
<comment type="similarity">
    <text evidence="2">Belongs to the outer membrane factor (OMF) (TC 1.B.17) family.</text>
</comment>
<feature type="compositionally biased region" description="Pro residues" evidence="9">
    <location>
        <begin position="235"/>
        <end position="252"/>
    </location>
</feature>
<dbReference type="Proteomes" id="UP001556653">
    <property type="component" value="Unassembled WGS sequence"/>
</dbReference>
<evidence type="ECO:0000256" key="9">
    <source>
        <dbReference type="SAM" id="MobiDB-lite"/>
    </source>
</evidence>
<keyword evidence="7" id="KW-0998">Cell outer membrane</keyword>
<evidence type="ECO:0000256" key="5">
    <source>
        <dbReference type="ARBA" id="ARBA00022692"/>
    </source>
</evidence>
<protein>
    <submittedName>
        <fullName evidence="10">TolC family protein</fullName>
    </submittedName>
</protein>
<dbReference type="PANTHER" id="PTHR30026:SF22">
    <property type="entry name" value="OUTER MEMBRANE EFFLUX PROTEIN"/>
    <property type="match status" value="1"/>
</dbReference>
<dbReference type="PANTHER" id="PTHR30026">
    <property type="entry name" value="OUTER MEMBRANE PROTEIN TOLC"/>
    <property type="match status" value="1"/>
</dbReference>
<evidence type="ECO:0000313" key="10">
    <source>
        <dbReference type="EMBL" id="MEX0386268.1"/>
    </source>
</evidence>
<feature type="compositionally biased region" description="Pro residues" evidence="9">
    <location>
        <begin position="217"/>
        <end position="227"/>
    </location>
</feature>